<evidence type="ECO:0000256" key="2">
    <source>
        <dbReference type="ARBA" id="ARBA00022692"/>
    </source>
</evidence>
<dbReference type="GO" id="GO:0005385">
    <property type="term" value="F:zinc ion transmembrane transporter activity"/>
    <property type="evidence" value="ECO:0007669"/>
    <property type="project" value="TreeGrafter"/>
</dbReference>
<dbReference type="PANTHER" id="PTHR11040">
    <property type="entry name" value="ZINC/IRON TRANSPORTER"/>
    <property type="match status" value="1"/>
</dbReference>
<reference evidence="6 7" key="2">
    <citation type="submission" date="2016-08" db="EMBL/GenBank/DDBJ databases">
        <title>Pervasive Adenine N6-methylation of Active Genes in Fungi.</title>
        <authorList>
            <consortium name="DOE Joint Genome Institute"/>
            <person name="Mondo S.J."/>
            <person name="Dannebaum R.O."/>
            <person name="Kuo R.C."/>
            <person name="Labutti K."/>
            <person name="Haridas S."/>
            <person name="Kuo A."/>
            <person name="Salamov A."/>
            <person name="Ahrendt S.R."/>
            <person name="Lipzen A."/>
            <person name="Sullivan W."/>
            <person name="Andreopoulos W.B."/>
            <person name="Clum A."/>
            <person name="Lindquist E."/>
            <person name="Daum C."/>
            <person name="Ramamoorthy G.K."/>
            <person name="Gryganskyi A."/>
            <person name="Culley D."/>
            <person name="Magnuson J.K."/>
            <person name="James T.Y."/>
            <person name="O'Malley M.A."/>
            <person name="Stajich J.E."/>
            <person name="Spatafora J.W."/>
            <person name="Visel A."/>
            <person name="Grigoriev I.V."/>
        </authorList>
    </citation>
    <scope>NUCLEOTIDE SEQUENCE [LARGE SCALE GENOMIC DNA]</scope>
    <source>
        <strain evidence="7">finn</strain>
    </source>
</reference>
<feature type="transmembrane region" description="Helical" evidence="5">
    <location>
        <begin position="260"/>
        <end position="281"/>
    </location>
</feature>
<dbReference type="Pfam" id="PF02535">
    <property type="entry name" value="Zip"/>
    <property type="match status" value="1"/>
</dbReference>
<organism evidence="6 7">
    <name type="scientific">Piromyces finnis</name>
    <dbReference type="NCBI Taxonomy" id="1754191"/>
    <lineage>
        <taxon>Eukaryota</taxon>
        <taxon>Fungi</taxon>
        <taxon>Fungi incertae sedis</taxon>
        <taxon>Chytridiomycota</taxon>
        <taxon>Chytridiomycota incertae sedis</taxon>
        <taxon>Neocallimastigomycetes</taxon>
        <taxon>Neocallimastigales</taxon>
        <taxon>Neocallimastigaceae</taxon>
        <taxon>Piromyces</taxon>
    </lineage>
</organism>
<keyword evidence="3 5" id="KW-1133">Transmembrane helix</keyword>
<keyword evidence="4 5" id="KW-0472">Membrane</keyword>
<dbReference type="AlphaFoldDB" id="A0A1Y1VF72"/>
<feature type="transmembrane region" description="Helical" evidence="5">
    <location>
        <begin position="44"/>
        <end position="65"/>
    </location>
</feature>
<proteinExistence type="predicted"/>
<comment type="subcellular location">
    <subcellularLocation>
        <location evidence="1">Membrane</location>
        <topology evidence="1">Multi-pass membrane protein</topology>
    </subcellularLocation>
</comment>
<evidence type="ECO:0000313" key="7">
    <source>
        <dbReference type="Proteomes" id="UP000193719"/>
    </source>
</evidence>
<protein>
    <submittedName>
        <fullName evidence="6">Zinc/iron permease</fullName>
    </submittedName>
</protein>
<reference evidence="6 7" key="1">
    <citation type="submission" date="2016-08" db="EMBL/GenBank/DDBJ databases">
        <title>Genomes of anaerobic fungi encode conserved fungal cellulosomes for biomass hydrolysis.</title>
        <authorList>
            <consortium name="DOE Joint Genome Institute"/>
            <person name="Haitjema C.H."/>
            <person name="Gilmore S.P."/>
            <person name="Henske J.K."/>
            <person name="Solomon K.V."/>
            <person name="De Groot R."/>
            <person name="Kuo A."/>
            <person name="Mondo S.J."/>
            <person name="Salamov A.A."/>
            <person name="Labutti K."/>
            <person name="Zhao Z."/>
            <person name="Chiniquy J."/>
            <person name="Barry K."/>
            <person name="Brewer H.M."/>
            <person name="Purvine S.O."/>
            <person name="Wright A.T."/>
            <person name="Boxma B."/>
            <person name="Van Alen T."/>
            <person name="Hackstein J.H."/>
            <person name="Baker S.E."/>
            <person name="Grigoriev I.V."/>
            <person name="O'Malley M.A."/>
        </authorList>
    </citation>
    <scope>NUCLEOTIDE SEQUENCE [LARGE SCALE GENOMIC DNA]</scope>
    <source>
        <strain evidence="7">finn</strain>
    </source>
</reference>
<feature type="transmembrane region" description="Helical" evidence="5">
    <location>
        <begin position="235"/>
        <end position="254"/>
    </location>
</feature>
<evidence type="ECO:0000313" key="6">
    <source>
        <dbReference type="EMBL" id="ORX54744.1"/>
    </source>
</evidence>
<feature type="transmembrane region" description="Helical" evidence="5">
    <location>
        <begin position="335"/>
        <end position="352"/>
    </location>
</feature>
<dbReference type="OrthoDB" id="448280at2759"/>
<dbReference type="InterPro" id="IPR003689">
    <property type="entry name" value="ZIP"/>
</dbReference>
<evidence type="ECO:0000256" key="5">
    <source>
        <dbReference type="SAM" id="Phobius"/>
    </source>
</evidence>
<dbReference type="PANTHER" id="PTHR11040:SF44">
    <property type="entry name" value="PROTEIN ZNTC-RELATED"/>
    <property type="match status" value="1"/>
</dbReference>
<feature type="transmembrane region" description="Helical" evidence="5">
    <location>
        <begin position="293"/>
        <end position="315"/>
    </location>
</feature>
<feature type="transmembrane region" description="Helical" evidence="5">
    <location>
        <begin position="118"/>
        <end position="140"/>
    </location>
</feature>
<evidence type="ECO:0000256" key="4">
    <source>
        <dbReference type="ARBA" id="ARBA00023136"/>
    </source>
</evidence>
<keyword evidence="7" id="KW-1185">Reference proteome</keyword>
<sequence length="387" mass="43219">MIISIRNILSALLFIPYVYTRAIANDKSKEIDTKDDTKYGVPFHLYGLLLIIVSSGCGTLFPILLKKKSFFSVKSTLFNSLKMFGTGVIVTVAFVHMLSPADKMLSGDDAPDIFKENYDSFSGVFAVLGIILSHGIQVIVKDYFNNKNKETNYNEIEDHHSNSNLLNGSIHSSSTETDSLLSQGKNKDIEIKEEESNNYNNYNSTQNELYHENLDNKGCHSEALFLTTDKQIVSYLLEIGVSLHSILIGFAFGTNFDNDINFLLIALMIHQFFEGIALSTVVIEAKFKNFSSLIFMVIFYTLTMPLGGVGGLIIYNFNKSNLKIMTSVQGVLDSVAAGLLIYDSLVNILYNYTSSKQWNNMSRFSKFIQLCSFYMGCAAMAIVGIWA</sequence>
<dbReference type="STRING" id="1754191.A0A1Y1VF72"/>
<evidence type="ECO:0000256" key="1">
    <source>
        <dbReference type="ARBA" id="ARBA00004141"/>
    </source>
</evidence>
<gene>
    <name evidence="6" type="ORF">BCR36DRAFT_347747</name>
</gene>
<comment type="caution">
    <text evidence="6">The sequence shown here is derived from an EMBL/GenBank/DDBJ whole genome shotgun (WGS) entry which is preliminary data.</text>
</comment>
<feature type="transmembrane region" description="Helical" evidence="5">
    <location>
        <begin position="77"/>
        <end position="98"/>
    </location>
</feature>
<accession>A0A1Y1VF72</accession>
<dbReference type="GO" id="GO:0005886">
    <property type="term" value="C:plasma membrane"/>
    <property type="evidence" value="ECO:0007669"/>
    <property type="project" value="TreeGrafter"/>
</dbReference>
<name>A0A1Y1VF72_9FUNG</name>
<feature type="transmembrane region" description="Helical" evidence="5">
    <location>
        <begin position="364"/>
        <end position="386"/>
    </location>
</feature>
<keyword evidence="2 5" id="KW-0812">Transmembrane</keyword>
<evidence type="ECO:0000256" key="3">
    <source>
        <dbReference type="ARBA" id="ARBA00022989"/>
    </source>
</evidence>
<dbReference type="EMBL" id="MCFH01000010">
    <property type="protein sequence ID" value="ORX54744.1"/>
    <property type="molecule type" value="Genomic_DNA"/>
</dbReference>
<dbReference type="Proteomes" id="UP000193719">
    <property type="component" value="Unassembled WGS sequence"/>
</dbReference>